<reference evidence="2 3" key="1">
    <citation type="submission" date="2017-10" db="EMBL/GenBank/DDBJ databases">
        <title>Comparative genomics in systemic dimorphic fungi from Ajellomycetaceae.</title>
        <authorList>
            <person name="Munoz J.F."/>
            <person name="Mcewen J.G."/>
            <person name="Clay O.K."/>
            <person name="Cuomo C.A."/>
        </authorList>
    </citation>
    <scope>NUCLEOTIDE SEQUENCE [LARGE SCALE GENOMIC DNA]</scope>
    <source>
        <strain evidence="2 3">UAMH7299</strain>
    </source>
</reference>
<dbReference type="Pfam" id="PF01464">
    <property type="entry name" value="SLT"/>
    <property type="match status" value="1"/>
</dbReference>
<dbReference type="AlphaFoldDB" id="A0A2B7X5H8"/>
<dbReference type="EMBL" id="PDNA01000203">
    <property type="protein sequence ID" value="PGH04110.1"/>
    <property type="molecule type" value="Genomic_DNA"/>
</dbReference>
<proteinExistence type="predicted"/>
<comment type="caution">
    <text evidence="2">The sequence shown here is derived from an EMBL/GenBank/DDBJ whole genome shotgun (WGS) entry which is preliminary data.</text>
</comment>
<sequence length="175" mass="18942">MSEWVFFEKLVEVNTPRMLEVQTQAEIDTMVAAVKQNAKTTGLDPRAIFALIIQESKGNVRIHAGDGGRSKGLMQIHSGPTCENIENCSSDLIQSMVSTGTLGNQYASGLKTCYDRYGKDYAKAFRCYNSGSVINELDLVQAGVSTPSYVSDVGNRLRGVVEPEKNCAYPAPGPG</sequence>
<organism evidence="2 3">
    <name type="scientific">Polytolypa hystricis (strain UAMH7299)</name>
    <dbReference type="NCBI Taxonomy" id="1447883"/>
    <lineage>
        <taxon>Eukaryota</taxon>
        <taxon>Fungi</taxon>
        <taxon>Dikarya</taxon>
        <taxon>Ascomycota</taxon>
        <taxon>Pezizomycotina</taxon>
        <taxon>Eurotiomycetes</taxon>
        <taxon>Eurotiomycetidae</taxon>
        <taxon>Onygenales</taxon>
        <taxon>Onygenales incertae sedis</taxon>
        <taxon>Polytolypa</taxon>
    </lineage>
</organism>
<dbReference type="Gene3D" id="1.10.530.10">
    <property type="match status" value="1"/>
</dbReference>
<evidence type="ECO:0000313" key="3">
    <source>
        <dbReference type="Proteomes" id="UP000224634"/>
    </source>
</evidence>
<feature type="domain" description="Transglycosylase SLT" evidence="1">
    <location>
        <begin position="34"/>
        <end position="132"/>
    </location>
</feature>
<name>A0A2B7X5H8_POLH7</name>
<dbReference type="SUPFAM" id="SSF53955">
    <property type="entry name" value="Lysozyme-like"/>
    <property type="match status" value="1"/>
</dbReference>
<dbReference type="InterPro" id="IPR023346">
    <property type="entry name" value="Lysozyme-like_dom_sf"/>
</dbReference>
<dbReference type="Proteomes" id="UP000224634">
    <property type="component" value="Unassembled WGS sequence"/>
</dbReference>
<keyword evidence="3" id="KW-1185">Reference proteome</keyword>
<dbReference type="OrthoDB" id="1193027at2759"/>
<accession>A0A2B7X5H8</accession>
<gene>
    <name evidence="2" type="ORF">AJ80_08572</name>
</gene>
<evidence type="ECO:0000259" key="1">
    <source>
        <dbReference type="Pfam" id="PF01464"/>
    </source>
</evidence>
<protein>
    <recommendedName>
        <fullName evidence="1">Transglycosylase SLT domain-containing protein</fullName>
    </recommendedName>
</protein>
<dbReference type="InterPro" id="IPR008258">
    <property type="entry name" value="Transglycosylase_SLT_dom_1"/>
</dbReference>
<evidence type="ECO:0000313" key="2">
    <source>
        <dbReference type="EMBL" id="PGH04110.1"/>
    </source>
</evidence>